<feature type="domain" description="Metallo-beta-lactamase" evidence="2">
    <location>
        <begin position="35"/>
        <end position="95"/>
    </location>
</feature>
<dbReference type="Pfam" id="PF00753">
    <property type="entry name" value="Lactamase_B"/>
    <property type="match status" value="1"/>
</dbReference>
<organism evidence="3">
    <name type="scientific">Amphimedon queenslandica</name>
    <name type="common">Sponge</name>
    <dbReference type="NCBI Taxonomy" id="400682"/>
    <lineage>
        <taxon>Eukaryota</taxon>
        <taxon>Metazoa</taxon>
        <taxon>Porifera</taxon>
        <taxon>Demospongiae</taxon>
        <taxon>Heteroscleromorpha</taxon>
        <taxon>Haplosclerida</taxon>
        <taxon>Niphatidae</taxon>
        <taxon>Amphimedon</taxon>
    </lineage>
</organism>
<feature type="chain" id="PRO_5010875433" description="Metallo-beta-lactamase domain-containing protein" evidence="1">
    <location>
        <begin position="19"/>
        <end position="333"/>
    </location>
</feature>
<reference evidence="3" key="1">
    <citation type="submission" date="2017-05" db="UniProtKB">
        <authorList>
            <consortium name="EnsemblMetazoa"/>
        </authorList>
    </citation>
    <scope>IDENTIFICATION</scope>
</reference>
<dbReference type="SUPFAM" id="SSF56281">
    <property type="entry name" value="Metallo-hydrolase/oxidoreductase"/>
    <property type="match status" value="1"/>
</dbReference>
<proteinExistence type="predicted"/>
<dbReference type="OrthoDB" id="10070994at2759"/>
<protein>
    <recommendedName>
        <fullName evidence="2">Metallo-beta-lactamase domain-containing protein</fullName>
    </recommendedName>
</protein>
<dbReference type="InterPro" id="IPR036866">
    <property type="entry name" value="RibonucZ/Hydroxyglut_hydro"/>
</dbReference>
<dbReference type="InterPro" id="IPR052159">
    <property type="entry name" value="Competence_DNA_uptake"/>
</dbReference>
<dbReference type="PANTHER" id="PTHR30619">
    <property type="entry name" value="DNA INTERNALIZATION/COMPETENCE PROTEIN COMEC/REC2"/>
    <property type="match status" value="1"/>
</dbReference>
<evidence type="ECO:0000256" key="1">
    <source>
        <dbReference type="SAM" id="SignalP"/>
    </source>
</evidence>
<keyword evidence="1" id="KW-0732">Signal</keyword>
<dbReference type="InParanoid" id="A0A1X7UDQ7"/>
<feature type="signal peptide" evidence="1">
    <location>
        <begin position="1"/>
        <end position="18"/>
    </location>
</feature>
<dbReference type="Gene3D" id="3.60.15.10">
    <property type="entry name" value="Ribonuclease Z/Hydroxyacylglutathione hydrolase-like"/>
    <property type="match status" value="1"/>
</dbReference>
<accession>A0A1X7UDQ7</accession>
<dbReference type="InterPro" id="IPR001279">
    <property type="entry name" value="Metallo-B-lactamas"/>
</dbReference>
<evidence type="ECO:0000313" key="3">
    <source>
        <dbReference type="EnsemblMetazoa" id="Aqu2.1.25897_001"/>
    </source>
</evidence>
<name>A0A1X7UDQ7_AMPQE</name>
<dbReference type="EnsemblMetazoa" id="Aqu2.1.25897_001">
    <property type="protein sequence ID" value="Aqu2.1.25897_001"/>
    <property type="gene ID" value="Aqu2.1.25897"/>
</dbReference>
<sequence>MLLYLLLCLLASFPGAVPHMSLPQPDDNLNIYALPVGQGDSTVIQCPLADNGTITIIDAGSSKSTGFTKYDFVNYLKGQSIKYVILTHADTDHVKYIDPLLQMHDQPVTIYHSCSWSKYRSKVRSANTAKFRVTKCCGLEGCNFSLPLCPNSKVVLNVIGSEYNNCKKGTNGDSIVSIIKYQNISTLITGDFEGSKRFMRSYLSCVGNDPVSSDLRADIYRLSHHGAYNGKANTEDFLKAVNASYVFSSSGLKSNYKHPRCELYDHYKGKLTIDDTKHSYTCYMKDGTTASYYTGEGIYVTTVIEDEIVKNYVVKFSIDDKGSILPRAILFRK</sequence>
<evidence type="ECO:0000259" key="2">
    <source>
        <dbReference type="Pfam" id="PF00753"/>
    </source>
</evidence>
<dbReference type="AlphaFoldDB" id="A0A1X7UDQ7"/>
<dbReference type="PANTHER" id="PTHR30619:SF1">
    <property type="entry name" value="RECOMBINATION PROTEIN 2"/>
    <property type="match status" value="1"/>
</dbReference>